<evidence type="ECO:0000256" key="1">
    <source>
        <dbReference type="ARBA" id="ARBA00001933"/>
    </source>
</evidence>
<reference evidence="4 5" key="1">
    <citation type="submission" date="2016-01" db="EMBL/GenBank/DDBJ databases">
        <authorList>
            <person name="Mitreva M."/>
            <person name="Pepin K.H."/>
            <person name="Mihindukulasuriya K.A."/>
            <person name="Fulton R."/>
            <person name="Fronick C."/>
            <person name="O'Laughlin M."/>
            <person name="Miner T."/>
            <person name="Herter B."/>
            <person name="Rosa B.A."/>
            <person name="Cordes M."/>
            <person name="Tomlinson C."/>
            <person name="Wollam A."/>
            <person name="Palsikar V.B."/>
            <person name="Mardis E.R."/>
            <person name="Wilson R.K."/>
        </authorList>
    </citation>
    <scope>NUCLEOTIDE SEQUENCE [LARGE SCALE GENOMIC DNA]</scope>
    <source>
        <strain evidence="4 5">MJR7738</strain>
    </source>
</reference>
<name>A0ABD4EE74_STALU</name>
<evidence type="ECO:0000256" key="2">
    <source>
        <dbReference type="ARBA" id="ARBA00022898"/>
    </source>
</evidence>
<evidence type="ECO:0000313" key="5">
    <source>
        <dbReference type="Proteomes" id="UP000070063"/>
    </source>
</evidence>
<dbReference type="Proteomes" id="UP000070063">
    <property type="component" value="Unassembled WGS sequence"/>
</dbReference>
<evidence type="ECO:0000313" key="4">
    <source>
        <dbReference type="EMBL" id="KXA37108.1"/>
    </source>
</evidence>
<dbReference type="Gene3D" id="3.40.640.10">
    <property type="entry name" value="Type I PLP-dependent aspartate aminotransferase-like (Major domain)"/>
    <property type="match status" value="1"/>
</dbReference>
<dbReference type="InterPro" id="IPR000192">
    <property type="entry name" value="Aminotrans_V_dom"/>
</dbReference>
<dbReference type="AlphaFoldDB" id="A0ABD4EE74"/>
<accession>A0ABD4EE74</accession>
<dbReference type="GO" id="GO:0003824">
    <property type="term" value="F:catalytic activity"/>
    <property type="evidence" value="ECO:0007669"/>
    <property type="project" value="UniProtKB-ARBA"/>
</dbReference>
<dbReference type="Gene3D" id="1.10.260.50">
    <property type="match status" value="1"/>
</dbReference>
<dbReference type="PANTHER" id="PTHR11601">
    <property type="entry name" value="CYSTEINE DESULFURYLASE FAMILY MEMBER"/>
    <property type="match status" value="1"/>
</dbReference>
<dbReference type="PANTHER" id="PTHR11601:SF50">
    <property type="entry name" value="CYSTEINE DESULFURASE ISCS 2-RELATED"/>
    <property type="match status" value="1"/>
</dbReference>
<dbReference type="InterPro" id="IPR015421">
    <property type="entry name" value="PyrdxlP-dep_Trfase_major"/>
</dbReference>
<feature type="domain" description="Aminotransferase class V" evidence="3">
    <location>
        <begin position="5"/>
        <end position="364"/>
    </location>
</feature>
<gene>
    <name evidence="4" type="ORF">HMPREF3225_02062</name>
</gene>
<evidence type="ECO:0000259" key="3">
    <source>
        <dbReference type="Pfam" id="PF00266"/>
    </source>
</evidence>
<keyword evidence="2" id="KW-0663">Pyridoxal phosphate</keyword>
<dbReference type="EMBL" id="LRQI01000079">
    <property type="protein sequence ID" value="KXA37108.1"/>
    <property type="molecule type" value="Genomic_DNA"/>
</dbReference>
<dbReference type="InterPro" id="IPR015424">
    <property type="entry name" value="PyrdxlP-dep_Trfase"/>
</dbReference>
<sequence>MLVLIYLDNAATTKANLDVIDSFVKVNQSLYYNPNSPHYAGLQAAQILQQAKKQVTQIMNCPQFDVLFTSGATESNNIALKGIAYRKRDTANVIITSVLEHPSVLEVMRSLEQEGFTLKYVNVTSQGIIDVEHLKQLMSEDVGLVTCMHVNNIMGQIQPIQAIVDLLKHYPKAHFHVDAVQAFGKIPLLIEGINSMSLSGHKFNGLKGQGLLLIDNVRKLTPIIQGGGQEYGVRSGTVNLPMDVSLVKALKLANEHLLSRYEKFASFKQQIVDMLKIYPGVYLNSPENAAPHIVNIAFPGVKGEVLVNAFSKLDVMVSTTSACSSKREKLNEVLLAMGLSDKRIEGSIRISFGDTTSQEDIDTFKKAFNEIYGEVKELLK</sequence>
<comment type="caution">
    <text evidence="4">The sequence shown here is derived from an EMBL/GenBank/DDBJ whole genome shotgun (WGS) entry which is preliminary data.</text>
</comment>
<organism evidence="4 5">
    <name type="scientific">Staphylococcus lugdunensis</name>
    <dbReference type="NCBI Taxonomy" id="28035"/>
    <lineage>
        <taxon>Bacteria</taxon>
        <taxon>Bacillati</taxon>
        <taxon>Bacillota</taxon>
        <taxon>Bacilli</taxon>
        <taxon>Bacillales</taxon>
        <taxon>Staphylococcaceae</taxon>
        <taxon>Staphylococcus</taxon>
    </lineage>
</organism>
<protein>
    <submittedName>
        <fullName evidence="4">Cysteine desulfurase</fullName>
    </submittedName>
</protein>
<dbReference type="Gene3D" id="3.90.1150.10">
    <property type="entry name" value="Aspartate Aminotransferase, domain 1"/>
    <property type="match status" value="1"/>
</dbReference>
<dbReference type="Pfam" id="PF00266">
    <property type="entry name" value="Aminotran_5"/>
    <property type="match status" value="1"/>
</dbReference>
<dbReference type="PIRSF" id="PIRSF005572">
    <property type="entry name" value="NifS"/>
    <property type="match status" value="1"/>
</dbReference>
<dbReference type="SUPFAM" id="SSF53383">
    <property type="entry name" value="PLP-dependent transferases"/>
    <property type="match status" value="1"/>
</dbReference>
<dbReference type="InterPro" id="IPR015422">
    <property type="entry name" value="PyrdxlP-dep_Trfase_small"/>
</dbReference>
<proteinExistence type="predicted"/>
<comment type="cofactor">
    <cofactor evidence="1">
        <name>pyridoxal 5'-phosphate</name>
        <dbReference type="ChEBI" id="CHEBI:597326"/>
    </cofactor>
</comment>
<dbReference type="InterPro" id="IPR016454">
    <property type="entry name" value="Cysteine_dSase"/>
</dbReference>